<dbReference type="Pfam" id="PF13968">
    <property type="entry name" value="DUF4220"/>
    <property type="match status" value="1"/>
</dbReference>
<keyword evidence="5" id="KW-1185">Reference proteome</keyword>
<evidence type="ECO:0000256" key="1">
    <source>
        <dbReference type="SAM" id="MobiDB-lite"/>
    </source>
</evidence>
<accession>A0A0E0A496</accession>
<keyword evidence="2" id="KW-1133">Transmembrane helix</keyword>
<protein>
    <recommendedName>
        <fullName evidence="3">DUF4220 domain-containing protein</fullName>
    </recommendedName>
</protein>
<dbReference type="EnsemblPlants" id="OGLUM06G01160.1">
    <property type="protein sequence ID" value="OGLUM06G01160.1"/>
    <property type="gene ID" value="OGLUM06G01160"/>
</dbReference>
<feature type="transmembrane region" description="Helical" evidence="2">
    <location>
        <begin position="67"/>
        <end position="86"/>
    </location>
</feature>
<evidence type="ECO:0000313" key="5">
    <source>
        <dbReference type="Proteomes" id="UP000026961"/>
    </source>
</evidence>
<dbReference type="eggNOG" id="ENOG502QSWW">
    <property type="taxonomic scope" value="Eukaryota"/>
</dbReference>
<proteinExistence type="predicted"/>
<dbReference type="AlphaFoldDB" id="A0A0E0A496"/>
<feature type="transmembrane region" description="Helical" evidence="2">
    <location>
        <begin position="113"/>
        <end position="130"/>
    </location>
</feature>
<name>A0A0E0A496_9ORYZ</name>
<feature type="transmembrane region" description="Helical" evidence="2">
    <location>
        <begin position="482"/>
        <end position="501"/>
    </location>
</feature>
<dbReference type="Proteomes" id="UP000026961">
    <property type="component" value="Chromosome 6"/>
</dbReference>
<dbReference type="InterPro" id="IPR025315">
    <property type="entry name" value="DUF4220"/>
</dbReference>
<dbReference type="Pfam" id="PF04578">
    <property type="entry name" value="DUF594"/>
    <property type="match status" value="1"/>
</dbReference>
<evidence type="ECO:0000313" key="4">
    <source>
        <dbReference type="EnsemblPlants" id="OGLUM06G01160.1"/>
    </source>
</evidence>
<dbReference type="HOGENOM" id="CLU_008762_0_1_1"/>
<dbReference type="Gramene" id="OGLUM06G01160.1">
    <property type="protein sequence ID" value="OGLUM06G01160.1"/>
    <property type="gene ID" value="OGLUM06G01160"/>
</dbReference>
<dbReference type="PANTHER" id="PTHR31325">
    <property type="entry name" value="OS01G0798800 PROTEIN-RELATED"/>
    <property type="match status" value="1"/>
</dbReference>
<keyword evidence="2" id="KW-0472">Membrane</keyword>
<organism evidence="4">
    <name type="scientific">Oryza glumipatula</name>
    <dbReference type="NCBI Taxonomy" id="40148"/>
    <lineage>
        <taxon>Eukaryota</taxon>
        <taxon>Viridiplantae</taxon>
        <taxon>Streptophyta</taxon>
        <taxon>Embryophyta</taxon>
        <taxon>Tracheophyta</taxon>
        <taxon>Spermatophyta</taxon>
        <taxon>Magnoliopsida</taxon>
        <taxon>Liliopsida</taxon>
        <taxon>Poales</taxon>
        <taxon>Poaceae</taxon>
        <taxon>BOP clade</taxon>
        <taxon>Oryzoideae</taxon>
        <taxon>Oryzeae</taxon>
        <taxon>Oryzinae</taxon>
        <taxon>Oryza</taxon>
    </lineage>
</organism>
<feature type="compositionally biased region" description="Basic and acidic residues" evidence="1">
    <location>
        <begin position="846"/>
        <end position="857"/>
    </location>
</feature>
<feature type="domain" description="DUF4220" evidence="3">
    <location>
        <begin position="153"/>
        <end position="524"/>
    </location>
</feature>
<reference evidence="4" key="1">
    <citation type="submission" date="2015-04" db="UniProtKB">
        <authorList>
            <consortium name="EnsemblPlants"/>
        </authorList>
    </citation>
    <scope>IDENTIFICATION</scope>
</reference>
<dbReference type="InterPro" id="IPR007658">
    <property type="entry name" value="DUF594"/>
</dbReference>
<evidence type="ECO:0000259" key="3">
    <source>
        <dbReference type="Pfam" id="PF13968"/>
    </source>
</evidence>
<feature type="transmembrane region" description="Helical" evidence="2">
    <location>
        <begin position="404"/>
        <end position="426"/>
    </location>
</feature>
<sequence length="857" mass="94907">MGSASYYCNLASIQTSIVAGNLTYADASTEGSMATASVLMFVLAGFFFILNLFGGVSNVDAILSPRVRVLFTSLLSLFLPVMSYLFSEAKNTAKELGQVTNVIGMGRASTPELPFMAGVILTWMLLIELIRQKVDEIAMKGYSGTIHRAGRVVWLGSLVFANIHSAGRKALFGVLWVLCATKVVQRVAFTEVGNRSYACGKNPWIITSYMSSTPAKQPPPAQAAAAASDDGAMATAILKGCRYIVTGEEDVRVEATVDGYKLKKKEEDYSKSSLVTVDKIWGEEQGLPGRSGSGNNNAGGDEELKRQCLSFALFKLLRRRLEQLPLSEPEKSSEEASECRNIIFNGLYKYKSKSESDTDTRAAVAVFEVMGSEVNFLSEYYHSVVPVVLASPLFFVANYFLLPVVVLCVCLMTIVVCGGGDVLYAFRSIKTDNFTMSSGIVDTSLCLLLTARRDAASFFATINFAVTFLLYTIYIYEEVWEWFVFLLSDWFAVSLFSAYVAKARFCDNSAFRAFARCILSVRAWLRVGFVVHPQHRLKLKQFSALNLRWPPLALLAMPKPLFTLLVSTKPVPVPVKDSILDSLISSLASASASTTKSALASFDDLKTACESGSIAEVILICHIATGLLERLNPPPDPEIVITNSERMSCCGCPNKKKKNNRSDDFTIATTLSRYCAYLVAFQPELLPDYHEKAEDLLKAMKTELKDRLGCYQYYFSCGRERADAIISSKNNSKNMEGTVEKGAKMADKLRQRPEYKDRHDLMWKLLAKAWTEIIVYVAPSNEERTIMAHKNVLWQGGEFITVLWALMTHTGITRHRRSLREIAREIPPHDAGTSSSQQKSALAGPDKQHEIDMIVTR</sequence>
<feature type="transmembrane region" description="Helical" evidence="2">
    <location>
        <begin position="455"/>
        <end position="476"/>
    </location>
</feature>
<dbReference type="STRING" id="40148.A0A0E0A496"/>
<keyword evidence="2" id="KW-0812">Transmembrane</keyword>
<reference evidence="4" key="2">
    <citation type="submission" date="2018-05" db="EMBL/GenBank/DDBJ databases">
        <title>OgluRS3 (Oryza glumaepatula Reference Sequence Version 3).</title>
        <authorList>
            <person name="Zhang J."/>
            <person name="Kudrna D."/>
            <person name="Lee S."/>
            <person name="Talag J."/>
            <person name="Welchert J."/>
            <person name="Wing R.A."/>
        </authorList>
    </citation>
    <scope>NUCLEOTIDE SEQUENCE [LARGE SCALE GENOMIC DNA]</scope>
</reference>
<feature type="region of interest" description="Disordered" evidence="1">
    <location>
        <begin position="826"/>
        <end position="857"/>
    </location>
</feature>
<evidence type="ECO:0000256" key="2">
    <source>
        <dbReference type="SAM" id="Phobius"/>
    </source>
</evidence>
<feature type="transmembrane region" description="Helical" evidence="2">
    <location>
        <begin position="33"/>
        <end position="55"/>
    </location>
</feature>